<proteinExistence type="predicted"/>
<sequence>VLQGNVEHTVQEEMEQVGVKLQLAIQDLLLAADSHPDATVQVQLATASENHGVFYKVIGTATGFKVISKSPPGGRFEANFPLAPASSVEGEVNSAIPYIVADYDGEAGVVRLSSG</sequence>
<feature type="non-terminal residue" evidence="1">
    <location>
        <position position="1"/>
    </location>
</feature>
<name>A0A381QBS9_9ZZZZ</name>
<dbReference type="EMBL" id="UINC01001292">
    <property type="protein sequence ID" value="SUZ76795.1"/>
    <property type="molecule type" value="Genomic_DNA"/>
</dbReference>
<reference evidence="1" key="1">
    <citation type="submission" date="2018-05" db="EMBL/GenBank/DDBJ databases">
        <authorList>
            <person name="Lanie J.A."/>
            <person name="Ng W.-L."/>
            <person name="Kazmierczak K.M."/>
            <person name="Andrzejewski T.M."/>
            <person name="Davidsen T.M."/>
            <person name="Wayne K.J."/>
            <person name="Tettelin H."/>
            <person name="Glass J.I."/>
            <person name="Rusch D."/>
            <person name="Podicherti R."/>
            <person name="Tsui H.-C.T."/>
            <person name="Winkler M.E."/>
        </authorList>
    </citation>
    <scope>NUCLEOTIDE SEQUENCE</scope>
</reference>
<evidence type="ECO:0000313" key="1">
    <source>
        <dbReference type="EMBL" id="SUZ76795.1"/>
    </source>
</evidence>
<organism evidence="1">
    <name type="scientific">marine metagenome</name>
    <dbReference type="NCBI Taxonomy" id="408172"/>
    <lineage>
        <taxon>unclassified sequences</taxon>
        <taxon>metagenomes</taxon>
        <taxon>ecological metagenomes</taxon>
    </lineage>
</organism>
<protein>
    <submittedName>
        <fullName evidence="1">Uncharacterized protein</fullName>
    </submittedName>
</protein>
<accession>A0A381QBS9</accession>
<gene>
    <name evidence="1" type="ORF">METZ01_LOCUS29649</name>
</gene>
<dbReference type="AlphaFoldDB" id="A0A381QBS9"/>